<dbReference type="Pfam" id="PF13646">
    <property type="entry name" value="HEAT_2"/>
    <property type="match status" value="2"/>
</dbReference>
<name>A0A0C1UNC9_9CYAN</name>
<dbReference type="PANTHER" id="PTHR46844:SF1">
    <property type="entry name" value="SLR5058 PROTEIN"/>
    <property type="match status" value="1"/>
</dbReference>
<dbReference type="InterPro" id="IPR004155">
    <property type="entry name" value="PBS_lyase_HEAT"/>
</dbReference>
<reference evidence="5" key="3">
    <citation type="submission" date="2020-02" db="EMBL/GenBank/DDBJ databases">
        <authorList>
            <person name="Sarangi A.N."/>
            <person name="Ghosh S."/>
            <person name="Mukherjee M."/>
            <person name="Tripathy S."/>
        </authorList>
    </citation>
    <scope>NUCLEOTIDE SEQUENCE</scope>
    <source>
        <strain evidence="5">BDU141951</strain>
    </source>
</reference>
<evidence type="ECO:0000256" key="1">
    <source>
        <dbReference type="ARBA" id="ARBA00022549"/>
    </source>
</evidence>
<dbReference type="PANTHER" id="PTHR46844">
    <property type="entry name" value="SLR5058 PROTEIN"/>
    <property type="match status" value="1"/>
</dbReference>
<dbReference type="SUPFAM" id="SSF48371">
    <property type="entry name" value="ARM repeat"/>
    <property type="match status" value="1"/>
</dbReference>
<dbReference type="Gene3D" id="1.25.10.10">
    <property type="entry name" value="Leucine-rich Repeat Variant"/>
    <property type="match status" value="2"/>
</dbReference>
<feature type="domain" description="NACHT N-terminal Helical" evidence="4">
    <location>
        <begin position="27"/>
        <end position="209"/>
    </location>
</feature>
<feature type="domain" description="NACHT" evidence="3">
    <location>
        <begin position="306"/>
        <end position="462"/>
    </location>
</feature>
<dbReference type="AlphaFoldDB" id="A0A0C1UNC9"/>
<dbReference type="SMART" id="SM00567">
    <property type="entry name" value="EZ_HEAT"/>
    <property type="match status" value="6"/>
</dbReference>
<dbReference type="SUPFAM" id="SSF52540">
    <property type="entry name" value="P-loop containing nucleoside triphosphate hydrolases"/>
    <property type="match status" value="1"/>
</dbReference>
<proteinExistence type="predicted"/>
<evidence type="ECO:0000313" key="5">
    <source>
        <dbReference type="EMBL" id="NEV66659.1"/>
    </source>
</evidence>
<keyword evidence="2" id="KW-0605">Phycobilisome</keyword>
<reference evidence="5" key="2">
    <citation type="journal article" date="2015" name="Genome Announc.">
        <title>Draft Genome Sequence of Filamentous Marine Cyanobacterium Lyngbya confervoides Strain BDU141951.</title>
        <authorList>
            <person name="Chandrababunaidu M.M."/>
            <person name="Sen D."/>
            <person name="Tripathy S."/>
        </authorList>
    </citation>
    <scope>NUCLEOTIDE SEQUENCE</scope>
    <source>
        <strain evidence="5">BDU141951</strain>
    </source>
</reference>
<dbReference type="Pfam" id="PF22734">
    <property type="entry name" value="NNH2"/>
    <property type="match status" value="1"/>
</dbReference>
<dbReference type="EMBL" id="JTHE02000003">
    <property type="protein sequence ID" value="NEV66659.1"/>
    <property type="molecule type" value="Genomic_DNA"/>
</dbReference>
<evidence type="ECO:0000256" key="2">
    <source>
        <dbReference type="ARBA" id="ARBA00022738"/>
    </source>
</evidence>
<dbReference type="Gene3D" id="3.40.50.300">
    <property type="entry name" value="P-loop containing nucleotide triphosphate hydrolases"/>
    <property type="match status" value="1"/>
</dbReference>
<keyword evidence="1" id="KW-0042">Antenna complex</keyword>
<dbReference type="GO" id="GO:0030089">
    <property type="term" value="C:phycobilisome"/>
    <property type="evidence" value="ECO:0007669"/>
    <property type="project" value="UniProtKB-KW"/>
</dbReference>
<comment type="caution">
    <text evidence="5">The sequence shown here is derived from an EMBL/GenBank/DDBJ whole genome shotgun (WGS) entry which is preliminary data.</text>
</comment>
<feature type="non-terminal residue" evidence="5">
    <location>
        <position position="1023"/>
    </location>
</feature>
<sequence length="1023" mass="117374">MVLDILAAIGLREAGSYVTKDVLLPLLQGSLEDYAKDFFKSCIADAAGLAQQEPVQKALAKALKAFVELVEEELAFQGCTGAEIRDFYELPLRQFMQDQDVKATLGRAFEPDCRAIDAEVLALRWQALELRPLPEEFDWSQIGKQYVRAVKGILRSDDALRDLLKLHNQEAMRQGIEELVGIPPDFDLRKYQETLREQYGNLKLESLDTTGYAYNDLKLWRMFIPQDVRTCQEFNPKVYEIPKEKLQELQQRGELDAEALEAAQIEEYRKTYVEQPIQNVLEVVGRTEGVGQRSRPVADYAVVLEDPGSGKSTLLQYVALQWAEQPIRDLKELAQRPLPLLIELRKYARDRNDKKCSSMVEYLHQGDIACRLNQQRLHEVLTAGNAVALFDGIDEVFDPNLRDVVVTDIHRFTNNYPQVQVVVTSRWLGYKAQTLRDAGFQHYMLQDLTDDQIAEFIERWHDQTFADGADKVRKQERLHKAIRESKAIRELAGNPLLLTMMAILNRHQELPRDRPELYNQASRVLLHQWDVERNLIEQKLDPVTIDYRDKQAMLRKVAFHMQSGEAGLAGNIISAQDLEAILTDYLKSIDVEQPRDVARRMIQQLRTRNFILCYLGADNYAFVHRTFLEFFAAWAFVWEFKETQTITFEELRDQTFGAHWQEESWQEVLRLIAGMLNVTFAEEIIQFLLDRDDRSEDYKYLFLAAECLTEIRKPNALENINKLLLDSLRALLSVEGTYGVRTKAVEVIAHTWTDANTLQWLKSLSVSDGWDDNWDVRRASIQAVAKIWHTEVSIQSWLEKNLLHDLDWNVRDEAIESLVPLLDKSRNLKTRLGVIVESDDDEDVRSAAVQALAQGWKDDPNTLPWLKTCAQSDEHYAVRSAAVQALAKGWKDDPDTLPILKTRAQSDDNYAVRRAAVQALAQGWKDDPDTLPILKTRAQSDEHYAVRMAAVQALAKGWKDDPDTLPILKTRAQSDDNYALRRAAVQELAKGFKDDPETLPILKTRAQTDDHYDVRMAAVQELA</sequence>
<organism evidence="5">
    <name type="scientific">Lyngbya confervoides BDU141951</name>
    <dbReference type="NCBI Taxonomy" id="1574623"/>
    <lineage>
        <taxon>Bacteria</taxon>
        <taxon>Bacillati</taxon>
        <taxon>Cyanobacteriota</taxon>
        <taxon>Cyanophyceae</taxon>
        <taxon>Oscillatoriophycideae</taxon>
        <taxon>Oscillatoriales</taxon>
        <taxon>Microcoleaceae</taxon>
        <taxon>Lyngbya</taxon>
    </lineage>
</organism>
<accession>A0A0C1UNC9</accession>
<dbReference type="InterPro" id="IPR011989">
    <property type="entry name" value="ARM-like"/>
</dbReference>
<dbReference type="InterPro" id="IPR027417">
    <property type="entry name" value="P-loop_NTPase"/>
</dbReference>
<dbReference type="PROSITE" id="PS50077">
    <property type="entry name" value="HEAT_REPEAT"/>
    <property type="match status" value="1"/>
</dbReference>
<dbReference type="InterPro" id="IPR054569">
    <property type="entry name" value="NNH2"/>
</dbReference>
<dbReference type="Pfam" id="PF05729">
    <property type="entry name" value="NACHT"/>
    <property type="match status" value="1"/>
</dbReference>
<gene>
    <name evidence="5" type="ORF">QQ91_005980</name>
</gene>
<evidence type="ECO:0000259" key="4">
    <source>
        <dbReference type="Pfam" id="PF22734"/>
    </source>
</evidence>
<protein>
    <submittedName>
        <fullName evidence="5">NACHT domain-containing protein</fullName>
    </submittedName>
</protein>
<dbReference type="InterPro" id="IPR021133">
    <property type="entry name" value="HEAT_type_2"/>
</dbReference>
<dbReference type="InterPro" id="IPR016024">
    <property type="entry name" value="ARM-type_fold"/>
</dbReference>
<dbReference type="InterPro" id="IPR007111">
    <property type="entry name" value="NACHT_NTPase"/>
</dbReference>
<reference evidence="5" key="1">
    <citation type="submission" date="2014-11" db="EMBL/GenBank/DDBJ databases">
        <authorList>
            <person name="Malar M.C."/>
            <person name="Sen D."/>
            <person name="Tripathy S."/>
        </authorList>
    </citation>
    <scope>NUCLEOTIDE SEQUENCE</scope>
    <source>
        <strain evidence="5">BDU141951</strain>
    </source>
</reference>
<evidence type="ECO:0000259" key="3">
    <source>
        <dbReference type="Pfam" id="PF05729"/>
    </source>
</evidence>